<organism evidence="2 3">
    <name type="scientific">Pseudomonas syringae pv. solidagae</name>
    <dbReference type="NCBI Taxonomy" id="264458"/>
    <lineage>
        <taxon>Bacteria</taxon>
        <taxon>Pseudomonadati</taxon>
        <taxon>Pseudomonadota</taxon>
        <taxon>Gammaproteobacteria</taxon>
        <taxon>Pseudomonadales</taxon>
        <taxon>Pseudomonadaceae</taxon>
        <taxon>Pseudomonas</taxon>
        <taxon>Pseudomonas syringae</taxon>
    </lineage>
</organism>
<dbReference type="InterPro" id="IPR018513">
    <property type="entry name" value="Cell_synthase_bac"/>
</dbReference>
<evidence type="ECO:0000313" key="3">
    <source>
        <dbReference type="Proteomes" id="UP000268096"/>
    </source>
</evidence>
<comment type="caution">
    <text evidence="2">The sequence shown here is derived from an EMBL/GenBank/DDBJ whole genome shotgun (WGS) entry which is preliminary data.</text>
</comment>
<keyword evidence="1" id="KW-0812">Transmembrane</keyword>
<dbReference type="Pfam" id="PF03170">
    <property type="entry name" value="BcsB"/>
    <property type="match status" value="1"/>
</dbReference>
<keyword evidence="1" id="KW-1133">Transmembrane helix</keyword>
<name>A0A3M5L8N9_PSESX</name>
<dbReference type="EMBL" id="RBTH01000235">
    <property type="protein sequence ID" value="RMT44070.1"/>
    <property type="molecule type" value="Genomic_DNA"/>
</dbReference>
<feature type="transmembrane region" description="Helical" evidence="1">
    <location>
        <begin position="714"/>
        <end position="732"/>
    </location>
</feature>
<dbReference type="Proteomes" id="UP000268096">
    <property type="component" value="Unassembled WGS sequence"/>
</dbReference>
<accession>A0A3M5L8N9</accession>
<reference evidence="2 3" key="1">
    <citation type="submission" date="2018-08" db="EMBL/GenBank/DDBJ databases">
        <title>Recombination of ecologically and evolutionarily significant loci maintains genetic cohesion in the Pseudomonas syringae species complex.</title>
        <authorList>
            <person name="Dillon M."/>
            <person name="Thakur S."/>
            <person name="Almeida R.N.D."/>
            <person name="Weir B.S."/>
            <person name="Guttman D.S."/>
        </authorList>
    </citation>
    <scope>NUCLEOTIDE SEQUENCE [LARGE SCALE GENOMIC DNA]</scope>
    <source>
        <strain evidence="2 3">ICMP 16926</strain>
    </source>
</reference>
<dbReference type="GO" id="GO:0030244">
    <property type="term" value="P:cellulose biosynthetic process"/>
    <property type="evidence" value="ECO:0007669"/>
    <property type="project" value="UniProtKB-KW"/>
</dbReference>
<keyword evidence="1" id="KW-0472">Membrane</keyword>
<evidence type="ECO:0000256" key="1">
    <source>
        <dbReference type="RuleBase" id="RU365021"/>
    </source>
</evidence>
<gene>
    <name evidence="2" type="ORF">ALP48_100122</name>
</gene>
<comment type="pathway">
    <text evidence="1">Glycan metabolism; bacterial cellulose biosynthesis.</text>
</comment>
<sequence length="741" mass="78649">MCTMKSSVAVNMGAFGVLACGMSLLALMPAFALAAESPLTQAINRITADNRQERVIELRELGIDRPIILNASDARRELYLPVPANVPLTEATLNFDASYLNGEAGRNTLLLSLDGYPVRALGLNEEQGNASATLGVDKAARESGSVRLGIAWSSVISKALCEDERAIGNVLRIDPHTRLTYSYDASQLQDVGAVWNALPGKPGLLVAPGTLSNASYDAAWRLGVALERIGKQARILPFPAVQDSVDLSGLTIPAELKQIPAFAGLEGKGQYTLRDPAEIGALLMLGQTPALQADLAISDPQLLKAIDGAMDALQAQVQGLDASAASALAQWRERHIKKPLANSAGDDVSLALLGNRALLMIKPESANKAIGLFSSAWNKLARNRQLTIGEEAAMPLSEDGRVALTRLGGKPGTVDVLAKTDWSASFPLGSVAYDGRVPVTAMIDIAAAPGASGTPPVATLFLNDYLIGAMQLTPDGKKERIEARIPQYALAAQNVLRVSFQRQPVSNQCLETPQAFPISVLPTSHIVLDKVTPDENFSGMAARFATDTQIMVPKGYLERPASSLPQVIRIASASGVSPLRAQLSVSDDASVAVTPAKAFLAFELPVKDGAESVKASSDGHLLINHKEQTLLDLKSLNHLASLQVIEAGGQHGMVYRSLGGQAPVFERPLLLERGNAALLADSGPIATFDAKDPTGSQMIEEEESTGIEAWRKPSLLWLIPAGIVLFLILLLAGRSARRNRS</sequence>
<evidence type="ECO:0000313" key="2">
    <source>
        <dbReference type="EMBL" id="RMT44070.1"/>
    </source>
</evidence>
<keyword evidence="1" id="KW-0135">Cellulose biosynthesis</keyword>
<comment type="similarity">
    <text evidence="1">Belongs to the AcsB/BcsB family.</text>
</comment>
<proteinExistence type="inferred from homology"/>
<feature type="chain" id="PRO_5041746494" description="Cyclic di-GMP-binding protein" evidence="1">
    <location>
        <begin position="35"/>
        <end position="741"/>
    </location>
</feature>
<dbReference type="PROSITE" id="PS51257">
    <property type="entry name" value="PROKAR_LIPOPROTEIN"/>
    <property type="match status" value="1"/>
</dbReference>
<dbReference type="UniPathway" id="UPA00694"/>
<comment type="subunit">
    <text evidence="1">Tightly associated with the cellulose synthase catalytic subunit.</text>
</comment>
<dbReference type="AlphaFoldDB" id="A0A3M5L8N9"/>
<dbReference type="Gene3D" id="2.60.120.260">
    <property type="entry name" value="Galactose-binding domain-like"/>
    <property type="match status" value="1"/>
</dbReference>
<keyword evidence="1" id="KW-0997">Cell inner membrane</keyword>
<comment type="subcellular location">
    <subcellularLocation>
        <location evidence="1">Cell inner membrane</location>
    </subcellularLocation>
</comment>
<keyword evidence="1" id="KW-1003">Cell membrane</keyword>
<comment type="function">
    <text evidence="1">Binds the cellulose synthase activator, bis-(3'-5') cyclic diguanylic acid (c-di-GMP).</text>
</comment>
<protein>
    <recommendedName>
        <fullName evidence="1">Cyclic di-GMP-binding protein</fullName>
    </recommendedName>
    <alternativeName>
        <fullName evidence="1">Cellulose synthase regulatory subunit</fullName>
    </alternativeName>
</protein>
<dbReference type="GO" id="GO:0006011">
    <property type="term" value="P:UDP-alpha-D-glucose metabolic process"/>
    <property type="evidence" value="ECO:0007669"/>
    <property type="project" value="InterPro"/>
</dbReference>
<keyword evidence="1" id="KW-0732">Signal</keyword>
<keyword evidence="1" id="KW-0973">c-di-GMP</keyword>
<feature type="signal peptide" evidence="1">
    <location>
        <begin position="1"/>
        <end position="34"/>
    </location>
</feature>
<dbReference type="GO" id="GO:0005886">
    <property type="term" value="C:plasma membrane"/>
    <property type="evidence" value="ECO:0007669"/>
    <property type="project" value="UniProtKB-SubCell"/>
</dbReference>